<proteinExistence type="predicted"/>
<organism evidence="2">
    <name type="scientific">Rhipicephalus microplus</name>
    <name type="common">Cattle tick</name>
    <name type="synonym">Boophilus microplus</name>
    <dbReference type="NCBI Taxonomy" id="6941"/>
    <lineage>
        <taxon>Eukaryota</taxon>
        <taxon>Metazoa</taxon>
        <taxon>Ecdysozoa</taxon>
        <taxon>Arthropoda</taxon>
        <taxon>Chelicerata</taxon>
        <taxon>Arachnida</taxon>
        <taxon>Acari</taxon>
        <taxon>Parasitiformes</taxon>
        <taxon>Ixodida</taxon>
        <taxon>Ixodoidea</taxon>
        <taxon>Ixodidae</taxon>
        <taxon>Rhipicephalinae</taxon>
        <taxon>Rhipicephalus</taxon>
        <taxon>Boophilus</taxon>
    </lineage>
</organism>
<name>A0A6M2D424_RHIMP</name>
<accession>A0A6M2D424</accession>
<sequence length="194" mass="21698">MQSDENRTRESSAQQMTMHTTLHQQPRGEEFGSREWIATLNLDNAGRYRHISVQAHCSSLQAFTDLKMLQMTSPKLEEIKKGFYVPESPPKPSTRLSCTGQVQQYPRCCIDVLAGLQLQQQQQIREQPSAVFQQLVTEGPNVSDSSASTSNPSSNGPTWYEHSAMGDHDKNNSQTVPTLGNSSPLCYKVSEMLH</sequence>
<reference evidence="2" key="1">
    <citation type="submission" date="2019-09" db="EMBL/GenBank/DDBJ databases">
        <title>Organ-specific transcriptomic study of the physiology of the cattle tick, Rhipicephalus microplus.</title>
        <authorList>
            <person name="Tirloni L."/>
            <person name="Braz G."/>
            <person name="Gandara A.C.P."/>
            <person name="Sabadin G.A."/>
            <person name="da Silva R.M."/>
            <person name="Guizzo M.G."/>
            <person name="Machado J.A."/>
            <person name="Costa E.P."/>
            <person name="Gomes H.F."/>
            <person name="Moraes J."/>
            <person name="Mota M.B.S."/>
            <person name="Mesquita R.D."/>
            <person name="Alvarenga P.H."/>
            <person name="Alves F."/>
            <person name="Seixas A."/>
            <person name="da Fonseca R.N."/>
            <person name="Fogaca A."/>
            <person name="Logullo C."/>
            <person name="Tanaka A."/>
            <person name="Daffre S."/>
            <person name="Termignoni C."/>
            <person name="Vaz I.S.Jr."/>
            <person name="Oliveira P.L."/>
            <person name="Ribeiro J.M."/>
        </authorList>
    </citation>
    <scope>NUCLEOTIDE SEQUENCE</scope>
    <source>
        <strain evidence="2">Porto Alegre</strain>
    </source>
</reference>
<feature type="compositionally biased region" description="Basic and acidic residues" evidence="1">
    <location>
        <begin position="1"/>
        <end position="10"/>
    </location>
</feature>
<evidence type="ECO:0000313" key="2">
    <source>
        <dbReference type="EMBL" id="NOV40450.1"/>
    </source>
</evidence>
<feature type="compositionally biased region" description="Polar residues" evidence="1">
    <location>
        <begin position="172"/>
        <end position="181"/>
    </location>
</feature>
<feature type="compositionally biased region" description="Low complexity" evidence="1">
    <location>
        <begin position="14"/>
        <end position="25"/>
    </location>
</feature>
<evidence type="ECO:0000256" key="1">
    <source>
        <dbReference type="SAM" id="MobiDB-lite"/>
    </source>
</evidence>
<feature type="region of interest" description="Disordered" evidence="1">
    <location>
        <begin position="1"/>
        <end position="30"/>
    </location>
</feature>
<feature type="compositionally biased region" description="Low complexity" evidence="1">
    <location>
        <begin position="140"/>
        <end position="157"/>
    </location>
</feature>
<dbReference type="EMBL" id="GHWJ01007713">
    <property type="protein sequence ID" value="NOV40450.1"/>
    <property type="molecule type" value="Transcribed_RNA"/>
</dbReference>
<dbReference type="AlphaFoldDB" id="A0A6M2D424"/>
<protein>
    <submittedName>
        <fullName evidence="2">Putative transcription factor ap-1</fullName>
    </submittedName>
</protein>
<feature type="region of interest" description="Disordered" evidence="1">
    <location>
        <begin position="138"/>
        <end position="181"/>
    </location>
</feature>